<organism evidence="2 3">
    <name type="scientific">Tanacetum coccineum</name>
    <dbReference type="NCBI Taxonomy" id="301880"/>
    <lineage>
        <taxon>Eukaryota</taxon>
        <taxon>Viridiplantae</taxon>
        <taxon>Streptophyta</taxon>
        <taxon>Embryophyta</taxon>
        <taxon>Tracheophyta</taxon>
        <taxon>Spermatophyta</taxon>
        <taxon>Magnoliopsida</taxon>
        <taxon>eudicotyledons</taxon>
        <taxon>Gunneridae</taxon>
        <taxon>Pentapetalae</taxon>
        <taxon>asterids</taxon>
        <taxon>campanulids</taxon>
        <taxon>Asterales</taxon>
        <taxon>Asteraceae</taxon>
        <taxon>Asteroideae</taxon>
        <taxon>Anthemideae</taxon>
        <taxon>Anthemidinae</taxon>
        <taxon>Tanacetum</taxon>
    </lineage>
</organism>
<dbReference type="Proteomes" id="UP001151760">
    <property type="component" value="Unassembled WGS sequence"/>
</dbReference>
<protein>
    <submittedName>
        <fullName evidence="2">Uncharacterized protein</fullName>
    </submittedName>
</protein>
<evidence type="ECO:0000313" key="2">
    <source>
        <dbReference type="EMBL" id="GJT59444.1"/>
    </source>
</evidence>
<sequence length="107" mass="12133">MVISSPCLTDIKNWLVQGKRLCCDEEKTKTKSISLSVYANDAGLAHNEDGVQSVPQNRNVKRRVMTDRASTSAANMHNDLQNMRNDLQNMRREIPESSSMRSQIYGF</sequence>
<reference evidence="2" key="2">
    <citation type="submission" date="2022-01" db="EMBL/GenBank/DDBJ databases">
        <authorList>
            <person name="Yamashiro T."/>
            <person name="Shiraishi A."/>
            <person name="Satake H."/>
            <person name="Nakayama K."/>
        </authorList>
    </citation>
    <scope>NUCLEOTIDE SEQUENCE</scope>
</reference>
<proteinExistence type="predicted"/>
<evidence type="ECO:0000256" key="1">
    <source>
        <dbReference type="SAM" id="Coils"/>
    </source>
</evidence>
<reference evidence="2" key="1">
    <citation type="journal article" date="2022" name="Int. J. Mol. Sci.">
        <title>Draft Genome of Tanacetum Coccineum: Genomic Comparison of Closely Related Tanacetum-Family Plants.</title>
        <authorList>
            <person name="Yamashiro T."/>
            <person name="Shiraishi A."/>
            <person name="Nakayama K."/>
            <person name="Satake H."/>
        </authorList>
    </citation>
    <scope>NUCLEOTIDE SEQUENCE</scope>
</reference>
<gene>
    <name evidence="2" type="ORF">Tco_1002977</name>
</gene>
<keyword evidence="3" id="KW-1185">Reference proteome</keyword>
<keyword evidence="1" id="KW-0175">Coiled coil</keyword>
<feature type="coiled-coil region" evidence="1">
    <location>
        <begin position="73"/>
        <end position="100"/>
    </location>
</feature>
<name>A0ABQ5F8E6_9ASTR</name>
<dbReference type="EMBL" id="BQNB010017110">
    <property type="protein sequence ID" value="GJT59444.1"/>
    <property type="molecule type" value="Genomic_DNA"/>
</dbReference>
<accession>A0ABQ5F8E6</accession>
<comment type="caution">
    <text evidence="2">The sequence shown here is derived from an EMBL/GenBank/DDBJ whole genome shotgun (WGS) entry which is preliminary data.</text>
</comment>
<evidence type="ECO:0000313" key="3">
    <source>
        <dbReference type="Proteomes" id="UP001151760"/>
    </source>
</evidence>